<protein>
    <submittedName>
        <fullName evidence="4">Maleylacetoacetate isomerase</fullName>
    </submittedName>
</protein>
<dbReference type="GO" id="GO:0016034">
    <property type="term" value="F:maleylacetoacetate isomerase activity"/>
    <property type="evidence" value="ECO:0007669"/>
    <property type="project" value="TreeGrafter"/>
</dbReference>
<dbReference type="InterPro" id="IPR004045">
    <property type="entry name" value="Glutathione_S-Trfase_N"/>
</dbReference>
<dbReference type="SFLD" id="SFLDS00019">
    <property type="entry name" value="Glutathione_Transferase_(cytos"/>
    <property type="match status" value="1"/>
</dbReference>
<dbReference type="HOGENOM" id="CLU_011226_20_1_5"/>
<gene>
    <name evidence="4" type="ordered locus">Bind_0562</name>
</gene>
<dbReference type="SFLD" id="SFLDG00358">
    <property type="entry name" value="Main_(cytGST)"/>
    <property type="match status" value="1"/>
</dbReference>
<dbReference type="Proteomes" id="UP000001695">
    <property type="component" value="Chromosome"/>
</dbReference>
<dbReference type="GO" id="GO:0006749">
    <property type="term" value="P:glutathione metabolic process"/>
    <property type="evidence" value="ECO:0007669"/>
    <property type="project" value="TreeGrafter"/>
</dbReference>
<comment type="similarity">
    <text evidence="1">Belongs to the GST superfamily. Zeta family.</text>
</comment>
<dbReference type="GO" id="GO:0005737">
    <property type="term" value="C:cytoplasm"/>
    <property type="evidence" value="ECO:0007669"/>
    <property type="project" value="InterPro"/>
</dbReference>
<keyword evidence="4" id="KW-0413">Isomerase</keyword>
<dbReference type="NCBIfam" id="TIGR01262">
    <property type="entry name" value="maiA"/>
    <property type="match status" value="1"/>
</dbReference>
<dbReference type="SUPFAM" id="SSF52833">
    <property type="entry name" value="Thioredoxin-like"/>
    <property type="match status" value="1"/>
</dbReference>
<dbReference type="STRING" id="395963.Bind_0562"/>
<dbReference type="Pfam" id="PF13409">
    <property type="entry name" value="GST_N_2"/>
    <property type="match status" value="1"/>
</dbReference>
<dbReference type="GO" id="GO:0006559">
    <property type="term" value="P:L-phenylalanine catabolic process"/>
    <property type="evidence" value="ECO:0007669"/>
    <property type="project" value="TreeGrafter"/>
</dbReference>
<dbReference type="Gene3D" id="3.40.30.10">
    <property type="entry name" value="Glutaredoxin"/>
    <property type="match status" value="1"/>
</dbReference>
<dbReference type="InterPro" id="IPR040079">
    <property type="entry name" value="Glutathione_S-Trfase"/>
</dbReference>
<feature type="domain" description="GST N-terminal" evidence="2">
    <location>
        <begin position="1"/>
        <end position="81"/>
    </location>
</feature>
<evidence type="ECO:0000313" key="5">
    <source>
        <dbReference type="Proteomes" id="UP000001695"/>
    </source>
</evidence>
<proteinExistence type="inferred from homology"/>
<evidence type="ECO:0000256" key="1">
    <source>
        <dbReference type="ARBA" id="ARBA00010007"/>
    </source>
</evidence>
<dbReference type="PROSITE" id="PS50404">
    <property type="entry name" value="GST_NTER"/>
    <property type="match status" value="1"/>
</dbReference>
<dbReference type="SUPFAM" id="SSF47616">
    <property type="entry name" value="GST C-terminal domain-like"/>
    <property type="match status" value="1"/>
</dbReference>
<dbReference type="InterPro" id="IPR036282">
    <property type="entry name" value="Glutathione-S-Trfase_C_sf"/>
</dbReference>
<dbReference type="InterPro" id="IPR005955">
    <property type="entry name" value="GST_Zeta"/>
</dbReference>
<dbReference type="EMBL" id="CP001016">
    <property type="protein sequence ID" value="ACB94214.1"/>
    <property type="molecule type" value="Genomic_DNA"/>
</dbReference>
<dbReference type="InterPro" id="IPR036249">
    <property type="entry name" value="Thioredoxin-like_sf"/>
</dbReference>
<dbReference type="PROSITE" id="PS50405">
    <property type="entry name" value="GST_CTER"/>
    <property type="match status" value="1"/>
</dbReference>
<dbReference type="PANTHER" id="PTHR42673">
    <property type="entry name" value="MALEYLACETOACETATE ISOMERASE"/>
    <property type="match status" value="1"/>
</dbReference>
<dbReference type="PANTHER" id="PTHR42673:SF21">
    <property type="entry name" value="GLUTATHIONE S-TRANSFERASE YFCF"/>
    <property type="match status" value="1"/>
</dbReference>
<dbReference type="AlphaFoldDB" id="B2IF23"/>
<dbReference type="CDD" id="cd03042">
    <property type="entry name" value="GST_N_Zeta"/>
    <property type="match status" value="1"/>
</dbReference>
<evidence type="ECO:0000259" key="3">
    <source>
        <dbReference type="PROSITE" id="PS50405"/>
    </source>
</evidence>
<dbReference type="eggNOG" id="COG0625">
    <property type="taxonomic scope" value="Bacteria"/>
</dbReference>
<dbReference type="InterPro" id="IPR034333">
    <property type="entry name" value="GST_Zeta_N"/>
</dbReference>
<reference evidence="4 5" key="2">
    <citation type="journal article" date="2010" name="J. Bacteriol.">
        <title>Complete genome sequence of Beijerinckia indica subsp. indica.</title>
        <authorList>
            <person name="Tamas I."/>
            <person name="Dedysh S.N."/>
            <person name="Liesack W."/>
            <person name="Stott M.B."/>
            <person name="Alam M."/>
            <person name="Murrell J.C."/>
            <person name="Dunfield P.F."/>
        </authorList>
    </citation>
    <scope>NUCLEOTIDE SEQUENCE [LARGE SCALE GENOMIC DNA]</scope>
    <source>
        <strain evidence="5">ATCC 9039 / DSM 1715 / NCIMB 8712</strain>
    </source>
</reference>
<dbReference type="Gene3D" id="1.20.1050.10">
    <property type="match status" value="1"/>
</dbReference>
<dbReference type="RefSeq" id="WP_012383572.1">
    <property type="nucleotide sequence ID" value="NC_010581.1"/>
</dbReference>
<reference evidence="5" key="1">
    <citation type="submission" date="2008-03" db="EMBL/GenBank/DDBJ databases">
        <title>Complete sequence of chromosome of Beijerinckia indica subsp. indica ATCC 9039.</title>
        <authorList>
            <consortium name="US DOE Joint Genome Institute"/>
            <person name="Copeland A."/>
            <person name="Lucas S."/>
            <person name="Lapidus A."/>
            <person name="Glavina del Rio T."/>
            <person name="Dalin E."/>
            <person name="Tice H."/>
            <person name="Bruce D."/>
            <person name="Goodwin L."/>
            <person name="Pitluck S."/>
            <person name="LaButti K."/>
            <person name="Schmutz J."/>
            <person name="Larimer F."/>
            <person name="Land M."/>
            <person name="Hauser L."/>
            <person name="Kyrpides N."/>
            <person name="Mikhailova N."/>
            <person name="Dunfield P.F."/>
            <person name="Dedysh S.N."/>
            <person name="Liesack W."/>
            <person name="Saw J.H."/>
            <person name="Alam M."/>
            <person name="Chen Y."/>
            <person name="Murrell J.C."/>
            <person name="Richardson P."/>
        </authorList>
    </citation>
    <scope>NUCLEOTIDE SEQUENCE [LARGE SCALE GENOMIC DNA]</scope>
    <source>
        <strain evidence="5">ATCC 9039 / DSM 1715 / NCIMB 8712</strain>
    </source>
</reference>
<evidence type="ECO:0000313" key="4">
    <source>
        <dbReference type="EMBL" id="ACB94214.1"/>
    </source>
</evidence>
<dbReference type="InterPro" id="IPR010987">
    <property type="entry name" value="Glutathione-S-Trfase_C-like"/>
</dbReference>
<dbReference type="OrthoDB" id="509852at2"/>
<accession>B2IF23</accession>
<dbReference type="KEGG" id="bid:Bind_0562"/>
<name>B2IF23_BEII9</name>
<keyword evidence="5" id="KW-1185">Reference proteome</keyword>
<sequence length="216" mass="23476">MQIFTFWRSLASFRVRIGLNLKGLAPEQIFVNIFTGELQEPAYKAVNPQGLLPALIDGDGPPLVQSLAILEYLDETHPEPPLLPKDPRGRARARALAQIAAGDAHSLVTPRVRGFMAKTYNIDEAGQTLWARHWVGLGLEAIEAHLAQEKETGLFCHGDSVTVADISVISLAVGQQLFGGTLEAYPFLSAIFDRCMALEAFATAHPLRQPGAPQQA</sequence>
<organism evidence="4 5">
    <name type="scientific">Beijerinckia indica subsp. indica (strain ATCC 9039 / DSM 1715 / NCIMB 8712)</name>
    <dbReference type="NCBI Taxonomy" id="395963"/>
    <lineage>
        <taxon>Bacteria</taxon>
        <taxon>Pseudomonadati</taxon>
        <taxon>Pseudomonadota</taxon>
        <taxon>Alphaproteobacteria</taxon>
        <taxon>Hyphomicrobiales</taxon>
        <taxon>Beijerinckiaceae</taxon>
        <taxon>Beijerinckia</taxon>
    </lineage>
</organism>
<feature type="domain" description="GST C-terminal" evidence="3">
    <location>
        <begin position="86"/>
        <end position="214"/>
    </location>
</feature>
<evidence type="ECO:0000259" key="2">
    <source>
        <dbReference type="PROSITE" id="PS50404"/>
    </source>
</evidence>
<dbReference type="GO" id="GO:0004364">
    <property type="term" value="F:glutathione transferase activity"/>
    <property type="evidence" value="ECO:0007669"/>
    <property type="project" value="TreeGrafter"/>
</dbReference>